<accession>A0A2R5ERW2</accession>
<dbReference type="PANTHER" id="PTHR43214">
    <property type="entry name" value="TWO-COMPONENT RESPONSE REGULATOR"/>
    <property type="match status" value="1"/>
</dbReference>
<keyword evidence="3 8" id="KW-0238">DNA-binding</keyword>
<dbReference type="SMART" id="SM00448">
    <property type="entry name" value="REC"/>
    <property type="match status" value="1"/>
</dbReference>
<dbReference type="PROSITE" id="PS50110">
    <property type="entry name" value="RESPONSE_REGULATORY"/>
    <property type="match status" value="1"/>
</dbReference>
<evidence type="ECO:0000313" key="8">
    <source>
        <dbReference type="EMBL" id="GBG06121.1"/>
    </source>
</evidence>
<organism evidence="8 9">
    <name type="scientific">Paenibacillus agaridevorans</name>
    <dbReference type="NCBI Taxonomy" id="171404"/>
    <lineage>
        <taxon>Bacteria</taxon>
        <taxon>Bacillati</taxon>
        <taxon>Bacillota</taxon>
        <taxon>Bacilli</taxon>
        <taxon>Bacillales</taxon>
        <taxon>Paenibacillaceae</taxon>
        <taxon>Paenibacillus</taxon>
    </lineage>
</organism>
<sequence length="232" mass="25544">MGKEESKIRVGLLEDDPDWRRGLADYLAGQPDVSLAWIASCGEELRAAIRDAGEDGGADVVLMDIMIDGSPEGIALAEETSLSTGARVIMLTSMEEKELIFRSFQAGAIDYQLKSGFEELPDAIRAAYARQSPISAAAAERLRDEFRRLKQVEKEFETKKIADLITPSERQLLGLIHQGYSQPQIADKLFITLRTVKNHVGNILRKLGTQGSKEAADKAKELGLLDQSNKDI</sequence>
<dbReference type="SMART" id="SM00421">
    <property type="entry name" value="HTH_LUXR"/>
    <property type="match status" value="1"/>
</dbReference>
<evidence type="ECO:0000256" key="1">
    <source>
        <dbReference type="ARBA" id="ARBA00022553"/>
    </source>
</evidence>
<evidence type="ECO:0000259" key="6">
    <source>
        <dbReference type="PROSITE" id="PS50043"/>
    </source>
</evidence>
<dbReference type="PROSITE" id="PS50043">
    <property type="entry name" value="HTH_LUXR_2"/>
    <property type="match status" value="1"/>
</dbReference>
<dbReference type="Proteomes" id="UP000245202">
    <property type="component" value="Unassembled WGS sequence"/>
</dbReference>
<dbReference type="Pfam" id="PF00072">
    <property type="entry name" value="Response_reg"/>
    <property type="match status" value="1"/>
</dbReference>
<reference evidence="8 9" key="1">
    <citation type="submission" date="2017-08" db="EMBL/GenBank/DDBJ databases">
        <title>Substantial Increase in Enzyme Production by Combined Drug-Resistance Mutations in Paenibacillus agaridevorans.</title>
        <authorList>
            <person name="Tanaka Y."/>
            <person name="Funane K."/>
            <person name="Hosaka T."/>
            <person name="Shiwa Y."/>
            <person name="Fujita N."/>
            <person name="Miyazaki T."/>
            <person name="Yoshikawa H."/>
            <person name="Murakami K."/>
            <person name="Kasahara K."/>
            <person name="Inaoka T."/>
            <person name="Hiraga Y."/>
            <person name="Ochi K."/>
        </authorList>
    </citation>
    <scope>NUCLEOTIDE SEQUENCE [LARGE SCALE GENOMIC DNA]</scope>
    <source>
        <strain evidence="8 9">T-3040</strain>
    </source>
</reference>
<evidence type="ECO:0000256" key="3">
    <source>
        <dbReference type="ARBA" id="ARBA00023125"/>
    </source>
</evidence>
<dbReference type="EMBL" id="BDQX01000036">
    <property type="protein sequence ID" value="GBG06121.1"/>
    <property type="molecule type" value="Genomic_DNA"/>
</dbReference>
<comment type="caution">
    <text evidence="8">The sequence shown here is derived from an EMBL/GenBank/DDBJ whole genome shotgun (WGS) entry which is preliminary data.</text>
</comment>
<keyword evidence="1 5" id="KW-0597">Phosphoprotein</keyword>
<feature type="domain" description="HTH luxR-type" evidence="6">
    <location>
        <begin position="158"/>
        <end position="223"/>
    </location>
</feature>
<dbReference type="InterPro" id="IPR011006">
    <property type="entry name" value="CheY-like_superfamily"/>
</dbReference>
<keyword evidence="2" id="KW-0805">Transcription regulation</keyword>
<gene>
    <name evidence="8" type="ORF">PAT3040_00625</name>
</gene>
<dbReference type="CDD" id="cd06170">
    <property type="entry name" value="LuxR_C_like"/>
    <property type="match status" value="1"/>
</dbReference>
<dbReference type="PRINTS" id="PR00038">
    <property type="entry name" value="HTHLUXR"/>
</dbReference>
<dbReference type="Pfam" id="PF00196">
    <property type="entry name" value="GerE"/>
    <property type="match status" value="1"/>
</dbReference>
<evidence type="ECO:0000259" key="7">
    <source>
        <dbReference type="PROSITE" id="PS50110"/>
    </source>
</evidence>
<keyword evidence="4" id="KW-0804">Transcription</keyword>
<dbReference type="GO" id="GO:0006355">
    <property type="term" value="P:regulation of DNA-templated transcription"/>
    <property type="evidence" value="ECO:0007669"/>
    <property type="project" value="InterPro"/>
</dbReference>
<dbReference type="InterPro" id="IPR000792">
    <property type="entry name" value="Tscrpt_reg_LuxR_C"/>
</dbReference>
<dbReference type="SUPFAM" id="SSF46894">
    <property type="entry name" value="C-terminal effector domain of the bipartite response regulators"/>
    <property type="match status" value="1"/>
</dbReference>
<feature type="modified residue" description="4-aspartylphosphate" evidence="5">
    <location>
        <position position="64"/>
    </location>
</feature>
<evidence type="ECO:0000256" key="5">
    <source>
        <dbReference type="PROSITE-ProRule" id="PRU00169"/>
    </source>
</evidence>
<evidence type="ECO:0000256" key="4">
    <source>
        <dbReference type="ARBA" id="ARBA00023163"/>
    </source>
</evidence>
<dbReference type="SUPFAM" id="SSF52172">
    <property type="entry name" value="CheY-like"/>
    <property type="match status" value="1"/>
</dbReference>
<dbReference type="GO" id="GO:0000160">
    <property type="term" value="P:phosphorelay signal transduction system"/>
    <property type="evidence" value="ECO:0007669"/>
    <property type="project" value="InterPro"/>
</dbReference>
<dbReference type="InterPro" id="IPR058245">
    <property type="entry name" value="NreC/VraR/RcsB-like_REC"/>
</dbReference>
<dbReference type="InterPro" id="IPR001789">
    <property type="entry name" value="Sig_transdc_resp-reg_receiver"/>
</dbReference>
<feature type="domain" description="Response regulatory" evidence="7">
    <location>
        <begin position="9"/>
        <end position="129"/>
    </location>
</feature>
<dbReference type="Gene3D" id="3.40.50.2300">
    <property type="match status" value="1"/>
</dbReference>
<dbReference type="AlphaFoldDB" id="A0A2R5ERW2"/>
<evidence type="ECO:0000256" key="2">
    <source>
        <dbReference type="ARBA" id="ARBA00023015"/>
    </source>
</evidence>
<dbReference type="GO" id="GO:0003677">
    <property type="term" value="F:DNA binding"/>
    <property type="evidence" value="ECO:0007669"/>
    <property type="project" value="UniProtKB-KW"/>
</dbReference>
<dbReference type="RefSeq" id="WP_108991493.1">
    <property type="nucleotide sequence ID" value="NZ_BDQX01000036.1"/>
</dbReference>
<name>A0A2R5ERW2_9BACL</name>
<dbReference type="InterPro" id="IPR016032">
    <property type="entry name" value="Sig_transdc_resp-reg_C-effctor"/>
</dbReference>
<evidence type="ECO:0000313" key="9">
    <source>
        <dbReference type="Proteomes" id="UP000245202"/>
    </source>
</evidence>
<protein>
    <submittedName>
        <fullName evidence="8">DNA-binding response regulator</fullName>
    </submittedName>
</protein>
<dbReference type="InterPro" id="IPR039420">
    <property type="entry name" value="WalR-like"/>
</dbReference>
<dbReference type="PANTHER" id="PTHR43214:SF43">
    <property type="entry name" value="TWO-COMPONENT RESPONSE REGULATOR"/>
    <property type="match status" value="1"/>
</dbReference>
<keyword evidence="9" id="KW-1185">Reference proteome</keyword>
<dbReference type="CDD" id="cd17535">
    <property type="entry name" value="REC_NarL-like"/>
    <property type="match status" value="1"/>
</dbReference>
<proteinExistence type="predicted"/>